<dbReference type="InterPro" id="IPR015414">
    <property type="entry name" value="TMEM64"/>
</dbReference>
<feature type="domain" description="VTT" evidence="9">
    <location>
        <begin position="75"/>
        <end position="192"/>
    </location>
</feature>
<dbReference type="Proteomes" id="UP000092207">
    <property type="component" value="Unassembled WGS sequence"/>
</dbReference>
<dbReference type="InterPro" id="IPR032816">
    <property type="entry name" value="VTT_dom"/>
</dbReference>
<dbReference type="RefSeq" id="WP_067275029.1">
    <property type="nucleotide sequence ID" value="NZ_LZJW01000087.1"/>
</dbReference>
<comment type="similarity">
    <text evidence="2 7">Belongs to the TVP38/TMEM64 family.</text>
</comment>
<feature type="region of interest" description="Disordered" evidence="8">
    <location>
        <begin position="233"/>
        <end position="252"/>
    </location>
</feature>
<proteinExistence type="inferred from homology"/>
<keyword evidence="5 7" id="KW-1133">Transmembrane helix</keyword>
<keyword evidence="6 7" id="KW-0472">Membrane</keyword>
<protein>
    <recommendedName>
        <fullName evidence="7">TVP38/TMEM64 family membrane protein</fullName>
    </recommendedName>
</protein>
<dbReference type="OrthoDB" id="4532359at2"/>
<comment type="caution">
    <text evidence="10">The sequence shown here is derived from an EMBL/GenBank/DDBJ whole genome shotgun (WGS) entry which is preliminary data.</text>
</comment>
<evidence type="ECO:0000256" key="5">
    <source>
        <dbReference type="ARBA" id="ARBA00022989"/>
    </source>
</evidence>
<sequence length="252" mass="26156">MDNSDGSAPTPEPASRRAHIVRLAVFVAFLLLMFYLVAIARVVHVEELRRVVSATGPAAPLTYVLASAVLGAVFVPGSILAAASGLLFGPLLGVFVTLGATVGTAIVASLIGRRAGRDSARALLGAKRADRIDALIERRGLWAVVGQRFVPGISDALASYAFGAFGVPLWQMVIGSFVGSVPRAFVYTALGASIGNRSSPLAYAAIAVWCVTAVVGAFAARRGFQRWRAHARGAHEGGSDDDAPEQCGGSAR</sequence>
<evidence type="ECO:0000256" key="4">
    <source>
        <dbReference type="ARBA" id="ARBA00022692"/>
    </source>
</evidence>
<feature type="transmembrane region" description="Helical" evidence="7">
    <location>
        <begin position="87"/>
        <end position="111"/>
    </location>
</feature>
<evidence type="ECO:0000256" key="8">
    <source>
        <dbReference type="SAM" id="MobiDB-lite"/>
    </source>
</evidence>
<reference evidence="10 11" key="1">
    <citation type="submission" date="2016-06" db="EMBL/GenBank/DDBJ databases">
        <authorList>
            <person name="Kjaerup R.B."/>
            <person name="Dalgaard T.S."/>
            <person name="Juul-Madsen H.R."/>
        </authorList>
    </citation>
    <scope>NUCLEOTIDE SEQUENCE [LARGE SCALE GENOMIC DNA]</scope>
    <source>
        <strain evidence="10 11">E2838</strain>
    </source>
</reference>
<name>A0A1A2U9V3_MYCSC</name>
<dbReference type="PANTHER" id="PTHR12677:SF58">
    <property type="entry name" value="TVP38_TMEM64 FAMILY MEMBRANE PROTEIN RV0625C"/>
    <property type="match status" value="1"/>
</dbReference>
<dbReference type="PANTHER" id="PTHR12677">
    <property type="entry name" value="GOLGI APPARATUS MEMBRANE PROTEIN TVP38-RELATED"/>
    <property type="match status" value="1"/>
</dbReference>
<organism evidence="10 11">
    <name type="scientific">Mycobacterium scrofulaceum</name>
    <dbReference type="NCBI Taxonomy" id="1783"/>
    <lineage>
        <taxon>Bacteria</taxon>
        <taxon>Bacillati</taxon>
        <taxon>Actinomycetota</taxon>
        <taxon>Actinomycetes</taxon>
        <taxon>Mycobacteriales</taxon>
        <taxon>Mycobacteriaceae</taxon>
        <taxon>Mycobacterium</taxon>
    </lineage>
</organism>
<dbReference type="AlphaFoldDB" id="A0A1A2U9V3"/>
<comment type="subcellular location">
    <subcellularLocation>
        <location evidence="1 7">Cell membrane</location>
        <topology evidence="1 7">Multi-pass membrane protein</topology>
    </subcellularLocation>
</comment>
<accession>A0A1A2U9V3</accession>
<feature type="transmembrane region" description="Helical" evidence="7">
    <location>
        <begin position="201"/>
        <end position="220"/>
    </location>
</feature>
<keyword evidence="3 7" id="KW-1003">Cell membrane</keyword>
<evidence type="ECO:0000259" key="9">
    <source>
        <dbReference type="Pfam" id="PF09335"/>
    </source>
</evidence>
<evidence type="ECO:0000256" key="2">
    <source>
        <dbReference type="ARBA" id="ARBA00008640"/>
    </source>
</evidence>
<feature type="transmembrane region" description="Helical" evidence="7">
    <location>
        <begin position="157"/>
        <end position="181"/>
    </location>
</feature>
<evidence type="ECO:0000313" key="10">
    <source>
        <dbReference type="EMBL" id="OBH85444.1"/>
    </source>
</evidence>
<evidence type="ECO:0000256" key="6">
    <source>
        <dbReference type="ARBA" id="ARBA00023136"/>
    </source>
</evidence>
<evidence type="ECO:0000313" key="11">
    <source>
        <dbReference type="Proteomes" id="UP000092207"/>
    </source>
</evidence>
<dbReference type="EMBL" id="LZJY01000440">
    <property type="protein sequence ID" value="OBH85444.1"/>
    <property type="molecule type" value="Genomic_DNA"/>
</dbReference>
<dbReference type="GO" id="GO:0005886">
    <property type="term" value="C:plasma membrane"/>
    <property type="evidence" value="ECO:0007669"/>
    <property type="project" value="UniProtKB-SubCell"/>
</dbReference>
<evidence type="ECO:0000256" key="3">
    <source>
        <dbReference type="ARBA" id="ARBA00022475"/>
    </source>
</evidence>
<gene>
    <name evidence="10" type="ORF">A5679_03435</name>
</gene>
<keyword evidence="4 7" id="KW-0812">Transmembrane</keyword>
<feature type="transmembrane region" description="Helical" evidence="7">
    <location>
        <begin position="61"/>
        <end position="81"/>
    </location>
</feature>
<dbReference type="Pfam" id="PF09335">
    <property type="entry name" value="VTT_dom"/>
    <property type="match status" value="1"/>
</dbReference>
<feature type="transmembrane region" description="Helical" evidence="7">
    <location>
        <begin position="20"/>
        <end position="40"/>
    </location>
</feature>
<evidence type="ECO:0000256" key="1">
    <source>
        <dbReference type="ARBA" id="ARBA00004651"/>
    </source>
</evidence>
<evidence type="ECO:0000256" key="7">
    <source>
        <dbReference type="RuleBase" id="RU366058"/>
    </source>
</evidence>